<name>A0ABP9FLK5_9ACTN</name>
<dbReference type="InterPro" id="IPR011053">
    <property type="entry name" value="Single_hybrid_motif"/>
</dbReference>
<dbReference type="Proteomes" id="UP001501521">
    <property type="component" value="Unassembled WGS sequence"/>
</dbReference>
<proteinExistence type="inferred from homology"/>
<dbReference type="InterPro" id="IPR000089">
    <property type="entry name" value="Biotin_lipoyl"/>
</dbReference>
<comment type="caution">
    <text evidence="9">The sequence shown here is derived from an EMBL/GenBank/DDBJ whole genome shotgun (WGS) entry which is preliminary data.</text>
</comment>
<accession>A0ABP9FLK5</accession>
<dbReference type="Gene3D" id="2.40.50.100">
    <property type="match status" value="1"/>
</dbReference>
<evidence type="ECO:0000256" key="2">
    <source>
        <dbReference type="ARBA" id="ARBA00007317"/>
    </source>
</evidence>
<dbReference type="InterPro" id="IPR050743">
    <property type="entry name" value="2-oxoacid_DH_E2_comp"/>
</dbReference>
<comment type="cofactor">
    <cofactor evidence="1 6">
        <name>(R)-lipoate</name>
        <dbReference type="ChEBI" id="CHEBI:83088"/>
    </cofactor>
</comment>
<dbReference type="InterPro" id="IPR023213">
    <property type="entry name" value="CAT-like_dom_sf"/>
</dbReference>
<reference evidence="10" key="1">
    <citation type="journal article" date="2019" name="Int. J. Syst. Evol. Microbiol.">
        <title>The Global Catalogue of Microorganisms (GCM) 10K type strain sequencing project: providing services to taxonomists for standard genome sequencing and annotation.</title>
        <authorList>
            <consortium name="The Broad Institute Genomics Platform"/>
            <consortium name="The Broad Institute Genome Sequencing Center for Infectious Disease"/>
            <person name="Wu L."/>
            <person name="Ma J."/>
        </authorList>
    </citation>
    <scope>NUCLEOTIDE SEQUENCE [LARGE SCALE GENOMIC DNA]</scope>
    <source>
        <strain evidence="10">JCM 19125</strain>
    </source>
</reference>
<dbReference type="PROSITE" id="PS00189">
    <property type="entry name" value="LIPOYL"/>
    <property type="match status" value="1"/>
</dbReference>
<evidence type="ECO:0000256" key="4">
    <source>
        <dbReference type="ARBA" id="ARBA00022823"/>
    </source>
</evidence>
<evidence type="ECO:0000313" key="9">
    <source>
        <dbReference type="EMBL" id="GAA4907536.1"/>
    </source>
</evidence>
<evidence type="ECO:0000256" key="7">
    <source>
        <dbReference type="SAM" id="MobiDB-lite"/>
    </source>
</evidence>
<keyword evidence="3 6" id="KW-0808">Transferase</keyword>
<dbReference type="InterPro" id="IPR001078">
    <property type="entry name" value="2-oxoacid_DH_actylTfrase"/>
</dbReference>
<dbReference type="RefSeq" id="WP_345584102.1">
    <property type="nucleotide sequence ID" value="NZ_BAABLV010000042.1"/>
</dbReference>
<gene>
    <name evidence="9" type="ORF">GCM10025789_28790</name>
</gene>
<keyword evidence="4 6" id="KW-0450">Lipoyl</keyword>
<sequence>MATVVVMPQLGNSVESCLIISWQVKVGDEVAVDGVLCEVETDKASMEVPSTEAGTVLAILWDEGDDVPVKEPLVVVGAAGEDPQPALDAAGWKGKDGEAEEAESAAAPVEAPADEPATSAPASSDQPQAAGSGNAGTSPRARNLASSSNIDINAVPQGSGPGGRVIERDVQAVLAAGGTTLAAARAGALPGQGTGLGGRVATADLGKEAPAEAPQAAPFLTSGAREYPGPSTATPVKGIRKVIAERMMHSLASSAQLTYTSTAKAAGLLSLRKKLKGSPEELGLNKVTIGDLVGFAAVKAAAKNTNHNGHLEDGVFTTFENVHLGMAVDTPRGLLVPTVRNASQMSLREFSTTSKDLAFQAIDGKINPDLLAGATFTVSNLGGFGIESFTPLLNVPQVAILGVDAIFPRAVINDDGTVGAEQRIGFSLTADHRVIDGADAARFLQDLVRYIENIDITVLG</sequence>
<evidence type="ECO:0000256" key="6">
    <source>
        <dbReference type="RuleBase" id="RU003423"/>
    </source>
</evidence>
<feature type="domain" description="Lipoyl-binding" evidence="8">
    <location>
        <begin position="2"/>
        <end position="77"/>
    </location>
</feature>
<dbReference type="PANTHER" id="PTHR43178">
    <property type="entry name" value="DIHYDROLIPOAMIDE ACETYLTRANSFERASE COMPONENT OF PYRUVATE DEHYDROGENASE COMPLEX"/>
    <property type="match status" value="1"/>
</dbReference>
<dbReference type="CDD" id="cd06849">
    <property type="entry name" value="lipoyl_domain"/>
    <property type="match status" value="1"/>
</dbReference>
<dbReference type="Pfam" id="PF00198">
    <property type="entry name" value="2-oxoacid_dh"/>
    <property type="match status" value="1"/>
</dbReference>
<dbReference type="Pfam" id="PF00364">
    <property type="entry name" value="Biotin_lipoyl"/>
    <property type="match status" value="1"/>
</dbReference>
<dbReference type="InterPro" id="IPR004167">
    <property type="entry name" value="PSBD"/>
</dbReference>
<dbReference type="SUPFAM" id="SSF52777">
    <property type="entry name" value="CoA-dependent acyltransferases"/>
    <property type="match status" value="1"/>
</dbReference>
<dbReference type="SUPFAM" id="SSF47005">
    <property type="entry name" value="Peripheral subunit-binding domain of 2-oxo acid dehydrogenase complex"/>
    <property type="match status" value="1"/>
</dbReference>
<keyword evidence="5 6" id="KW-0012">Acyltransferase</keyword>
<evidence type="ECO:0000259" key="8">
    <source>
        <dbReference type="PROSITE" id="PS50968"/>
    </source>
</evidence>
<dbReference type="Gene3D" id="3.30.559.10">
    <property type="entry name" value="Chloramphenicol acetyltransferase-like domain"/>
    <property type="match status" value="1"/>
</dbReference>
<dbReference type="EMBL" id="BAABLV010000042">
    <property type="protein sequence ID" value="GAA4907536.1"/>
    <property type="molecule type" value="Genomic_DNA"/>
</dbReference>
<evidence type="ECO:0000256" key="1">
    <source>
        <dbReference type="ARBA" id="ARBA00001938"/>
    </source>
</evidence>
<dbReference type="SUPFAM" id="SSF51230">
    <property type="entry name" value="Single hybrid motif"/>
    <property type="match status" value="1"/>
</dbReference>
<evidence type="ECO:0000256" key="5">
    <source>
        <dbReference type="ARBA" id="ARBA00023315"/>
    </source>
</evidence>
<organism evidence="9 10">
    <name type="scientific">Tessaracoccus lubricantis</name>
    <dbReference type="NCBI Taxonomy" id="545543"/>
    <lineage>
        <taxon>Bacteria</taxon>
        <taxon>Bacillati</taxon>
        <taxon>Actinomycetota</taxon>
        <taxon>Actinomycetes</taxon>
        <taxon>Propionibacteriales</taxon>
        <taxon>Propionibacteriaceae</taxon>
        <taxon>Tessaracoccus</taxon>
    </lineage>
</organism>
<dbReference type="InterPro" id="IPR036625">
    <property type="entry name" value="E3-bd_dom_sf"/>
</dbReference>
<evidence type="ECO:0000313" key="10">
    <source>
        <dbReference type="Proteomes" id="UP001501521"/>
    </source>
</evidence>
<feature type="region of interest" description="Disordered" evidence="7">
    <location>
        <begin position="78"/>
        <end position="163"/>
    </location>
</feature>
<dbReference type="Pfam" id="PF02817">
    <property type="entry name" value="E3_binding"/>
    <property type="match status" value="1"/>
</dbReference>
<feature type="compositionally biased region" description="Low complexity" evidence="7">
    <location>
        <begin position="104"/>
        <end position="132"/>
    </location>
</feature>
<comment type="similarity">
    <text evidence="2 6">Belongs to the 2-oxoacid dehydrogenase family.</text>
</comment>
<protein>
    <recommendedName>
        <fullName evidence="6">Dihydrolipoamide acetyltransferase component of pyruvate dehydrogenase complex</fullName>
        <ecNumber evidence="6">2.3.1.-</ecNumber>
    </recommendedName>
</protein>
<dbReference type="InterPro" id="IPR003016">
    <property type="entry name" value="2-oxoA_DH_lipoyl-BS"/>
</dbReference>
<evidence type="ECO:0000256" key="3">
    <source>
        <dbReference type="ARBA" id="ARBA00022679"/>
    </source>
</evidence>
<dbReference type="PROSITE" id="PS50968">
    <property type="entry name" value="BIOTINYL_LIPOYL"/>
    <property type="match status" value="1"/>
</dbReference>
<dbReference type="Gene3D" id="4.10.320.10">
    <property type="entry name" value="E3-binding domain"/>
    <property type="match status" value="1"/>
</dbReference>
<dbReference type="PANTHER" id="PTHR43178:SF5">
    <property type="entry name" value="LIPOAMIDE ACYLTRANSFERASE COMPONENT OF BRANCHED-CHAIN ALPHA-KETO ACID DEHYDROGENASE COMPLEX, MITOCHONDRIAL"/>
    <property type="match status" value="1"/>
</dbReference>
<dbReference type="EC" id="2.3.1.-" evidence="6"/>
<keyword evidence="10" id="KW-1185">Reference proteome</keyword>